<dbReference type="GO" id="GO:0006351">
    <property type="term" value="P:DNA-templated transcription"/>
    <property type="evidence" value="ECO:0007669"/>
    <property type="project" value="TreeGrafter"/>
</dbReference>
<keyword evidence="2" id="KW-0678">Repressor</keyword>
<dbReference type="GO" id="GO:0003700">
    <property type="term" value="F:DNA-binding transcription factor activity"/>
    <property type="evidence" value="ECO:0007669"/>
    <property type="project" value="InterPro"/>
</dbReference>
<dbReference type="Gene3D" id="1.10.10.10">
    <property type="entry name" value="Winged helix-like DNA-binding domain superfamily/Winged helix DNA-binding domain"/>
    <property type="match status" value="1"/>
</dbReference>
<accession>A0A2N5EKM9</accession>
<evidence type="ECO:0000256" key="5">
    <source>
        <dbReference type="ARBA" id="ARBA00023163"/>
    </source>
</evidence>
<feature type="domain" description="HTH lysR-type" evidence="6">
    <location>
        <begin position="8"/>
        <end position="65"/>
    </location>
</feature>
<name>A0A2N5EKM9_9GAMM</name>
<protein>
    <submittedName>
        <fullName evidence="7">Transcriptional regulator</fullName>
    </submittedName>
</protein>
<keyword evidence="8" id="KW-1185">Reference proteome</keyword>
<evidence type="ECO:0000313" key="8">
    <source>
        <dbReference type="Proteomes" id="UP000234626"/>
    </source>
</evidence>
<evidence type="ECO:0000256" key="4">
    <source>
        <dbReference type="ARBA" id="ARBA00023125"/>
    </source>
</evidence>
<dbReference type="PANTHER" id="PTHR30537">
    <property type="entry name" value="HTH-TYPE TRANSCRIPTIONAL REGULATOR"/>
    <property type="match status" value="1"/>
</dbReference>
<dbReference type="Pfam" id="PF00126">
    <property type="entry name" value="HTH_1"/>
    <property type="match status" value="1"/>
</dbReference>
<dbReference type="OrthoDB" id="9815676at2"/>
<dbReference type="InterPro" id="IPR036388">
    <property type="entry name" value="WH-like_DNA-bd_sf"/>
</dbReference>
<dbReference type="EMBL" id="PJZK01000016">
    <property type="protein sequence ID" value="PLR47054.1"/>
    <property type="molecule type" value="Genomic_DNA"/>
</dbReference>
<dbReference type="PANTHER" id="PTHR30537:SF5">
    <property type="entry name" value="HTH-TYPE TRANSCRIPTIONAL ACTIVATOR TTDR-RELATED"/>
    <property type="match status" value="1"/>
</dbReference>
<keyword evidence="3" id="KW-0805">Transcription regulation</keyword>
<dbReference type="FunFam" id="1.10.10.10:FF:000001">
    <property type="entry name" value="LysR family transcriptional regulator"/>
    <property type="match status" value="1"/>
</dbReference>
<dbReference type="SUPFAM" id="SSF53850">
    <property type="entry name" value="Periplasmic binding protein-like II"/>
    <property type="match status" value="1"/>
</dbReference>
<evidence type="ECO:0000313" key="7">
    <source>
        <dbReference type="EMBL" id="PLR47054.1"/>
    </source>
</evidence>
<dbReference type="CDD" id="cd08422">
    <property type="entry name" value="PBP2_CrgA_like"/>
    <property type="match status" value="1"/>
</dbReference>
<dbReference type="GO" id="GO:0043565">
    <property type="term" value="F:sequence-specific DNA binding"/>
    <property type="evidence" value="ECO:0007669"/>
    <property type="project" value="TreeGrafter"/>
</dbReference>
<comment type="caution">
    <text evidence="7">The sequence shown here is derived from an EMBL/GenBank/DDBJ whole genome shotgun (WGS) entry which is preliminary data.</text>
</comment>
<dbReference type="Pfam" id="PF03466">
    <property type="entry name" value="LysR_substrate"/>
    <property type="match status" value="1"/>
</dbReference>
<keyword evidence="5" id="KW-0804">Transcription</keyword>
<keyword evidence="4" id="KW-0238">DNA-binding</keyword>
<evidence type="ECO:0000256" key="2">
    <source>
        <dbReference type="ARBA" id="ARBA00022491"/>
    </source>
</evidence>
<dbReference type="InterPro" id="IPR005119">
    <property type="entry name" value="LysR_subst-bd"/>
</dbReference>
<dbReference type="Gene3D" id="3.40.190.290">
    <property type="match status" value="1"/>
</dbReference>
<evidence type="ECO:0000256" key="3">
    <source>
        <dbReference type="ARBA" id="ARBA00023015"/>
    </source>
</evidence>
<proteinExistence type="inferred from homology"/>
<reference evidence="7 8" key="1">
    <citation type="submission" date="2017-12" db="EMBL/GenBank/DDBJ databases">
        <title>Characterization of six clinical isolates of Enterochimera gen. nov., a novel genus of the Yersiniaciae family and the three species Enterochimera arupensis sp. nov., Enterochimera coloradensis sp. nov, and Enterochimera californica sp. nov.</title>
        <authorList>
            <person name="Rossi A."/>
            <person name="Fisher M."/>
        </authorList>
    </citation>
    <scope>NUCLEOTIDE SEQUENCE [LARGE SCALE GENOMIC DNA]</scope>
    <source>
        <strain evidence="7 8">2016Iso1</strain>
    </source>
</reference>
<comment type="similarity">
    <text evidence="1">Belongs to the LysR transcriptional regulatory family.</text>
</comment>
<dbReference type="InterPro" id="IPR036390">
    <property type="entry name" value="WH_DNA-bd_sf"/>
</dbReference>
<gene>
    <name evidence="7" type="ORF">CYR34_15045</name>
</gene>
<evidence type="ECO:0000259" key="6">
    <source>
        <dbReference type="PROSITE" id="PS50931"/>
    </source>
</evidence>
<evidence type="ECO:0000256" key="1">
    <source>
        <dbReference type="ARBA" id="ARBA00009437"/>
    </source>
</evidence>
<dbReference type="SUPFAM" id="SSF46785">
    <property type="entry name" value="Winged helix' DNA-binding domain"/>
    <property type="match status" value="1"/>
</dbReference>
<organism evidence="7 8">
    <name type="scientific">Chimaeribacter arupi</name>
    <dbReference type="NCBI Taxonomy" id="2060066"/>
    <lineage>
        <taxon>Bacteria</taxon>
        <taxon>Pseudomonadati</taxon>
        <taxon>Pseudomonadota</taxon>
        <taxon>Gammaproteobacteria</taxon>
        <taxon>Enterobacterales</taxon>
        <taxon>Yersiniaceae</taxon>
        <taxon>Chimaeribacter</taxon>
    </lineage>
</organism>
<sequence length="316" mass="35161">MRTDQLLPLLPEMAVLVRVVDCGSFSEAARQLGMTPSATSRSVTRLEKALATRLLHRTTRKLRLSEEGVAVYRHCLDMLNSARAAVEAGGQFNPQPEGVLHISVPKAVGRVVIHPLMPAFLARYPAIDIQMALNDAVMDLIDDQVDIAIRITDRPPPGLKGRRLMDIDHLLCATPRYLAEHGVPQHPRDLAAHSCLCLGEDPGDALWSFRQGAQTSRVRVRGRYAANHTEVRLDAVRHHLGIGSLPWFTARQALANGDVVQVLPGWTFTTRYTGGAWLLYHPARFLPPKIRVFIDYLSEALSREYPSRQNSPPEAR</sequence>
<dbReference type="InterPro" id="IPR058163">
    <property type="entry name" value="LysR-type_TF_proteobact-type"/>
</dbReference>
<dbReference type="PROSITE" id="PS50931">
    <property type="entry name" value="HTH_LYSR"/>
    <property type="match status" value="1"/>
</dbReference>
<dbReference type="AlphaFoldDB" id="A0A2N5EKM9"/>
<dbReference type="Proteomes" id="UP000234626">
    <property type="component" value="Unassembled WGS sequence"/>
</dbReference>
<dbReference type="RefSeq" id="WP_101828047.1">
    <property type="nucleotide sequence ID" value="NZ_PJZI01000005.1"/>
</dbReference>
<dbReference type="InterPro" id="IPR000847">
    <property type="entry name" value="LysR_HTH_N"/>
</dbReference>